<proteinExistence type="predicted"/>
<evidence type="ECO:0000256" key="1">
    <source>
        <dbReference type="SAM" id="Phobius"/>
    </source>
</evidence>
<reference evidence="5 6" key="1">
    <citation type="submission" date="2018-08" db="EMBL/GenBank/DDBJ databases">
        <title>A genome reference for cultivated species of the human gut microbiota.</title>
        <authorList>
            <person name="Zou Y."/>
            <person name="Xue W."/>
            <person name="Luo G."/>
        </authorList>
    </citation>
    <scope>NUCLEOTIDE SEQUENCE [LARGE SCALE GENOMIC DNA]</scope>
    <source>
        <strain evidence="4 6">AF31-17AC</strain>
        <strain evidence="3 5">AF45-14BH</strain>
        <strain evidence="2 7">AM34-3LB</strain>
    </source>
</reference>
<dbReference type="EMBL" id="QRNJ01000009">
    <property type="protein sequence ID" value="RHK40764.1"/>
    <property type="molecule type" value="Genomic_DNA"/>
</dbReference>
<dbReference type="EMBL" id="QRQO01000001">
    <property type="protein sequence ID" value="RHN17989.1"/>
    <property type="molecule type" value="Genomic_DNA"/>
</dbReference>
<evidence type="ECO:0000313" key="4">
    <source>
        <dbReference type="EMBL" id="RHN17989.1"/>
    </source>
</evidence>
<protein>
    <submittedName>
        <fullName evidence="3">Uncharacterized protein</fullName>
    </submittedName>
</protein>
<dbReference type="Proteomes" id="UP000284621">
    <property type="component" value="Unassembled WGS sequence"/>
</dbReference>
<keyword evidence="1" id="KW-0812">Transmembrane</keyword>
<gene>
    <name evidence="3" type="ORF">DW068_03700</name>
    <name evidence="2" type="ORF">DW833_06090</name>
    <name evidence="4" type="ORF">DWZ29_00020</name>
</gene>
<dbReference type="AlphaFoldDB" id="A0A415G9M7"/>
<dbReference type="EMBL" id="QSID01000006">
    <property type="protein sequence ID" value="RHC65765.1"/>
    <property type="molecule type" value="Genomic_DNA"/>
</dbReference>
<keyword evidence="7" id="KW-1185">Reference proteome</keyword>
<keyword evidence="1" id="KW-1133">Transmembrane helix</keyword>
<accession>A0A415G9M7</accession>
<feature type="transmembrane region" description="Helical" evidence="1">
    <location>
        <begin position="6"/>
        <end position="29"/>
    </location>
</feature>
<evidence type="ECO:0000313" key="6">
    <source>
        <dbReference type="Proteomes" id="UP000283700"/>
    </source>
</evidence>
<keyword evidence="1" id="KW-0472">Membrane</keyword>
<comment type="caution">
    <text evidence="3">The sequence shown here is derived from an EMBL/GenBank/DDBJ whole genome shotgun (WGS) entry which is preliminary data.</text>
</comment>
<dbReference type="OrthoDB" id="9873026at2"/>
<evidence type="ECO:0000313" key="3">
    <source>
        <dbReference type="EMBL" id="RHK40764.1"/>
    </source>
</evidence>
<dbReference type="Proteomes" id="UP000283700">
    <property type="component" value="Unassembled WGS sequence"/>
</dbReference>
<evidence type="ECO:0000313" key="5">
    <source>
        <dbReference type="Proteomes" id="UP000283497"/>
    </source>
</evidence>
<evidence type="ECO:0000313" key="2">
    <source>
        <dbReference type="EMBL" id="RHC65765.1"/>
    </source>
</evidence>
<evidence type="ECO:0000313" key="7">
    <source>
        <dbReference type="Proteomes" id="UP000284621"/>
    </source>
</evidence>
<name>A0A415G9M7_9FIRM</name>
<dbReference type="Proteomes" id="UP000283497">
    <property type="component" value="Unassembled WGS sequence"/>
</dbReference>
<organism evidence="3 5">
    <name type="scientific">Anaerobutyricum hallii</name>
    <dbReference type="NCBI Taxonomy" id="39488"/>
    <lineage>
        <taxon>Bacteria</taxon>
        <taxon>Bacillati</taxon>
        <taxon>Bacillota</taxon>
        <taxon>Clostridia</taxon>
        <taxon>Lachnospirales</taxon>
        <taxon>Lachnospiraceae</taxon>
        <taxon>Anaerobutyricum</taxon>
    </lineage>
</organism>
<sequence length="96" mass="11256">MMKEVILLLTVLVMFIVCFFVMGKIGYFINENYKAFIIEERENTQSCKIISLDKISDEELLKEIHDYQKKCGKAGMIIYDSKKEDKRQCFDGDKTV</sequence>
<dbReference type="RefSeq" id="WP_055182823.1">
    <property type="nucleotide sequence ID" value="NZ_BLYK01000086.1"/>
</dbReference>